<proteinExistence type="predicted"/>
<feature type="compositionally biased region" description="Basic and acidic residues" evidence="1">
    <location>
        <begin position="38"/>
        <end position="56"/>
    </location>
</feature>
<sequence>EVTLQFNFLRSIKFILQSGHSRKVMNQLVAYESEEDSPDRRRSREDPYKNASDHGEASTGEISSRTARKVRKNSERWTASDGEREGLSRESTSDAFHWDSGSSSAGEQPPPPKRQSPYHSERSVQSEFGSISIKQSQSVNVMPINQSQASLVSYGAQEDEEEDQFTRADKKAAAEFRSMHSPPRSRSVTVEPKPPRGHQDSRSPDEIAVDSALEEGLRELREHATQGGDSSAESPNPASLDGHESPLNVEVLTEVTLPPSPTEKCSRELELRFEKFFARKAAGMDLNSSIQKRRDFKNPSIYERLIETFEVDELGSNFHPSVFDPHGFSEDCFYDAISAMQKEVMEKYTANTEKKGASTSADVASKGNDAKRKSRFEGTKKR</sequence>
<feature type="compositionally biased region" description="Polar residues" evidence="1">
    <location>
        <begin position="125"/>
        <end position="140"/>
    </location>
</feature>
<dbReference type="InterPro" id="IPR012479">
    <property type="entry name" value="SAP30BP"/>
</dbReference>
<reference evidence="3" key="1">
    <citation type="submission" date="2022-11" db="UniProtKB">
        <authorList>
            <consortium name="WormBaseParasite"/>
        </authorList>
    </citation>
    <scope>IDENTIFICATION</scope>
</reference>
<feature type="compositionally biased region" description="Basic and acidic residues" evidence="1">
    <location>
        <begin position="215"/>
        <end position="224"/>
    </location>
</feature>
<name>A0A914ZMN7_PARUN</name>
<dbReference type="WBParaSite" id="PgB05_g151_t02">
    <property type="protein sequence ID" value="PgB05_g151_t02"/>
    <property type="gene ID" value="PgB05_g151"/>
</dbReference>
<feature type="region of interest" description="Disordered" evidence="1">
    <location>
        <begin position="152"/>
        <end position="249"/>
    </location>
</feature>
<evidence type="ECO:0000256" key="1">
    <source>
        <dbReference type="SAM" id="MobiDB-lite"/>
    </source>
</evidence>
<protein>
    <submittedName>
        <fullName evidence="3">Pseudouridine synthase RsuA/RluA-like domain-containing protein</fullName>
    </submittedName>
</protein>
<dbReference type="PANTHER" id="PTHR13464">
    <property type="entry name" value="TRANSCRIPTIONAL REGULATOR PROTEIN HCNGP"/>
    <property type="match status" value="1"/>
</dbReference>
<feature type="compositionally biased region" description="Polar residues" evidence="1">
    <location>
        <begin position="93"/>
        <end position="106"/>
    </location>
</feature>
<dbReference type="GO" id="GO:0006355">
    <property type="term" value="P:regulation of DNA-templated transcription"/>
    <property type="evidence" value="ECO:0007669"/>
    <property type="project" value="InterPro"/>
</dbReference>
<feature type="compositionally biased region" description="Basic and acidic residues" evidence="1">
    <location>
        <begin position="164"/>
        <end position="178"/>
    </location>
</feature>
<feature type="compositionally biased region" description="Basic and acidic residues" evidence="1">
    <location>
        <begin position="193"/>
        <end position="205"/>
    </location>
</feature>
<dbReference type="AlphaFoldDB" id="A0A914ZMN7"/>
<feature type="region of interest" description="Disordered" evidence="1">
    <location>
        <begin position="351"/>
        <end position="382"/>
    </location>
</feature>
<keyword evidence="2" id="KW-1185">Reference proteome</keyword>
<evidence type="ECO:0000313" key="2">
    <source>
        <dbReference type="Proteomes" id="UP000887569"/>
    </source>
</evidence>
<dbReference type="Pfam" id="PF07818">
    <property type="entry name" value="HCNGP"/>
    <property type="match status" value="1"/>
</dbReference>
<dbReference type="Proteomes" id="UP000887569">
    <property type="component" value="Unplaced"/>
</dbReference>
<dbReference type="PANTHER" id="PTHR13464:SF0">
    <property type="entry name" value="SAP30-BINDING PROTEIN"/>
    <property type="match status" value="1"/>
</dbReference>
<feature type="region of interest" description="Disordered" evidence="1">
    <location>
        <begin position="30"/>
        <end position="140"/>
    </location>
</feature>
<accession>A0A914ZMN7</accession>
<organism evidence="2 3">
    <name type="scientific">Parascaris univalens</name>
    <name type="common">Nematode worm</name>
    <dbReference type="NCBI Taxonomy" id="6257"/>
    <lineage>
        <taxon>Eukaryota</taxon>
        <taxon>Metazoa</taxon>
        <taxon>Ecdysozoa</taxon>
        <taxon>Nematoda</taxon>
        <taxon>Chromadorea</taxon>
        <taxon>Rhabditida</taxon>
        <taxon>Spirurina</taxon>
        <taxon>Ascaridomorpha</taxon>
        <taxon>Ascaridoidea</taxon>
        <taxon>Ascarididae</taxon>
        <taxon>Parascaris</taxon>
    </lineage>
</organism>
<feature type="compositionally biased region" description="Basic and acidic residues" evidence="1">
    <location>
        <begin position="368"/>
        <end position="382"/>
    </location>
</feature>
<feature type="compositionally biased region" description="Basic and acidic residues" evidence="1">
    <location>
        <begin position="81"/>
        <end position="92"/>
    </location>
</feature>
<dbReference type="GO" id="GO:0005634">
    <property type="term" value="C:nucleus"/>
    <property type="evidence" value="ECO:0007669"/>
    <property type="project" value="TreeGrafter"/>
</dbReference>
<feature type="compositionally biased region" description="Polar residues" evidence="1">
    <location>
        <begin position="227"/>
        <end position="237"/>
    </location>
</feature>
<evidence type="ECO:0000313" key="3">
    <source>
        <dbReference type="WBParaSite" id="PgB05_g151_t02"/>
    </source>
</evidence>